<gene>
    <name evidence="5" type="ORF">KSP39_PZI020033</name>
</gene>
<dbReference type="PRINTS" id="PR00347">
    <property type="entry name" value="THAUMATIN"/>
</dbReference>
<feature type="disulfide bond" evidence="3">
    <location>
        <begin position="146"/>
        <end position="228"/>
    </location>
</feature>
<dbReference type="Proteomes" id="UP001418222">
    <property type="component" value="Unassembled WGS sequence"/>
</dbReference>
<feature type="chain" id="PRO_5042947531" description="Thaumatin-like protein" evidence="4">
    <location>
        <begin position="27"/>
        <end position="284"/>
    </location>
</feature>
<evidence type="ECO:0000256" key="1">
    <source>
        <dbReference type="ARBA" id="ARBA00010607"/>
    </source>
</evidence>
<keyword evidence="6" id="KW-1185">Reference proteome</keyword>
<sequence>MGAEFGYTLVIFLLFFSSEVVKPSESTRVFTIVNDCRTTLWPGVTPGNNFNGGGFPLRPGQSVVFKAPVGWSGRIWARTGCDFDTAGNGSCETGACGTTLKCGSPGKTPATLVEFTLASMDFYDVSLVDGFNVPVLVRPIGGTGKCGQAGCSGDLRDDCPPELVMKVQGKTVACRSACDVFNTDEYCCRGVFGNPSTCQPTFYSKKFKSACPTAYSYAYDDPTSIFTCSNADYTITFCANQNHTVCTYHDNKLTCSGSNRPPSLFISKWLIASISLWFALSMQL</sequence>
<evidence type="ECO:0000313" key="5">
    <source>
        <dbReference type="EMBL" id="KAK8921828.1"/>
    </source>
</evidence>
<evidence type="ECO:0008006" key="7">
    <source>
        <dbReference type="Google" id="ProtNLM"/>
    </source>
</evidence>
<feature type="disulfide bond" evidence="3">
    <location>
        <begin position="96"/>
        <end position="102"/>
    </location>
</feature>
<keyword evidence="4" id="KW-0732">Signal</keyword>
<dbReference type="EMBL" id="JBBWWQ010000018">
    <property type="protein sequence ID" value="KAK8921828.1"/>
    <property type="molecule type" value="Genomic_DNA"/>
</dbReference>
<feature type="disulfide bond" evidence="3">
    <location>
        <begin position="178"/>
        <end position="187"/>
    </location>
</feature>
<dbReference type="PIRSF" id="PIRSF002703">
    <property type="entry name" value="Thaumatin"/>
    <property type="match status" value="1"/>
</dbReference>
<evidence type="ECO:0000256" key="3">
    <source>
        <dbReference type="PIRSR" id="PIRSR002703-1"/>
    </source>
</evidence>
<evidence type="ECO:0000256" key="2">
    <source>
        <dbReference type="ARBA" id="ARBA00023157"/>
    </source>
</evidence>
<feature type="disulfide bond" evidence="3">
    <location>
        <begin position="81"/>
        <end position="91"/>
    </location>
</feature>
<dbReference type="SMART" id="SM00205">
    <property type="entry name" value="THN"/>
    <property type="match status" value="1"/>
</dbReference>
<feature type="disulfide bond" evidence="3">
    <location>
        <begin position="159"/>
        <end position="174"/>
    </location>
</feature>
<dbReference type="AlphaFoldDB" id="A0AAP0B0J2"/>
<dbReference type="SUPFAM" id="SSF49870">
    <property type="entry name" value="Osmotin, thaumatin-like protein"/>
    <property type="match status" value="1"/>
</dbReference>
<evidence type="ECO:0000313" key="6">
    <source>
        <dbReference type="Proteomes" id="UP001418222"/>
    </source>
</evidence>
<feature type="disulfide bond" evidence="3">
    <location>
        <begin position="36"/>
        <end position="238"/>
    </location>
</feature>
<dbReference type="FunFam" id="2.60.110.10:FF:000002">
    <property type="entry name" value="Thaumatin-like protein 1a"/>
    <property type="match status" value="1"/>
</dbReference>
<dbReference type="InterPro" id="IPR001938">
    <property type="entry name" value="Thaumatin"/>
</dbReference>
<evidence type="ECO:0000256" key="4">
    <source>
        <dbReference type="SAM" id="SignalP"/>
    </source>
</evidence>
<dbReference type="PROSITE" id="PS51367">
    <property type="entry name" value="THAUMATIN_2"/>
    <property type="match status" value="1"/>
</dbReference>
<comment type="similarity">
    <text evidence="1">Belongs to the thaumatin family.</text>
</comment>
<dbReference type="CDD" id="cd09218">
    <property type="entry name" value="TLP-PA"/>
    <property type="match status" value="1"/>
</dbReference>
<proteinExistence type="inferred from homology"/>
<organism evidence="5 6">
    <name type="scientific">Platanthera zijinensis</name>
    <dbReference type="NCBI Taxonomy" id="2320716"/>
    <lineage>
        <taxon>Eukaryota</taxon>
        <taxon>Viridiplantae</taxon>
        <taxon>Streptophyta</taxon>
        <taxon>Embryophyta</taxon>
        <taxon>Tracheophyta</taxon>
        <taxon>Spermatophyta</taxon>
        <taxon>Magnoliopsida</taxon>
        <taxon>Liliopsida</taxon>
        <taxon>Asparagales</taxon>
        <taxon>Orchidaceae</taxon>
        <taxon>Orchidoideae</taxon>
        <taxon>Orchideae</taxon>
        <taxon>Orchidinae</taxon>
        <taxon>Platanthera</taxon>
    </lineage>
</organism>
<dbReference type="Pfam" id="PF00314">
    <property type="entry name" value="Thaumatin"/>
    <property type="match status" value="1"/>
</dbReference>
<feature type="signal peptide" evidence="4">
    <location>
        <begin position="1"/>
        <end position="26"/>
    </location>
</feature>
<feature type="disulfide bond" evidence="3">
    <location>
        <begin position="188"/>
        <end position="198"/>
    </location>
</feature>
<reference evidence="5 6" key="1">
    <citation type="journal article" date="2022" name="Nat. Plants">
        <title>Genomes of leafy and leafless Platanthera orchids illuminate the evolution of mycoheterotrophy.</title>
        <authorList>
            <person name="Li M.H."/>
            <person name="Liu K.W."/>
            <person name="Li Z."/>
            <person name="Lu H.C."/>
            <person name="Ye Q.L."/>
            <person name="Zhang D."/>
            <person name="Wang J.Y."/>
            <person name="Li Y.F."/>
            <person name="Zhong Z.M."/>
            <person name="Liu X."/>
            <person name="Yu X."/>
            <person name="Liu D.K."/>
            <person name="Tu X.D."/>
            <person name="Liu B."/>
            <person name="Hao Y."/>
            <person name="Liao X.Y."/>
            <person name="Jiang Y.T."/>
            <person name="Sun W.H."/>
            <person name="Chen J."/>
            <person name="Chen Y.Q."/>
            <person name="Ai Y."/>
            <person name="Zhai J.W."/>
            <person name="Wu S.S."/>
            <person name="Zhou Z."/>
            <person name="Hsiao Y.Y."/>
            <person name="Wu W.L."/>
            <person name="Chen Y.Y."/>
            <person name="Lin Y.F."/>
            <person name="Hsu J.L."/>
            <person name="Li C.Y."/>
            <person name="Wang Z.W."/>
            <person name="Zhao X."/>
            <person name="Zhong W.Y."/>
            <person name="Ma X.K."/>
            <person name="Ma L."/>
            <person name="Huang J."/>
            <person name="Chen G.Z."/>
            <person name="Huang M.Z."/>
            <person name="Huang L."/>
            <person name="Peng D.H."/>
            <person name="Luo Y.B."/>
            <person name="Zou S.Q."/>
            <person name="Chen S.P."/>
            <person name="Lan S."/>
            <person name="Tsai W.C."/>
            <person name="Van de Peer Y."/>
            <person name="Liu Z.J."/>
        </authorList>
    </citation>
    <scope>NUCLEOTIDE SEQUENCE [LARGE SCALE GENOMIC DNA]</scope>
    <source>
        <strain evidence="5">Lor287</strain>
    </source>
</reference>
<comment type="caution">
    <text evidence="5">The sequence shown here is derived from an EMBL/GenBank/DDBJ whole genome shotgun (WGS) entry which is preliminary data.</text>
</comment>
<feature type="disulfide bond" evidence="3">
    <location>
        <begin position="151"/>
        <end position="211"/>
    </location>
</feature>
<dbReference type="PANTHER" id="PTHR31048">
    <property type="entry name" value="OS03G0233200 PROTEIN"/>
    <property type="match status" value="1"/>
</dbReference>
<keyword evidence="2 3" id="KW-1015">Disulfide bond</keyword>
<dbReference type="Gene3D" id="2.60.110.10">
    <property type="entry name" value="Thaumatin"/>
    <property type="match status" value="1"/>
</dbReference>
<name>A0AAP0B0J2_9ASPA</name>
<dbReference type="InterPro" id="IPR037176">
    <property type="entry name" value="Osmotin/thaumatin-like_sf"/>
</dbReference>
<protein>
    <recommendedName>
        <fullName evidence="7">Thaumatin-like protein</fullName>
    </recommendedName>
</protein>
<accession>A0AAP0B0J2</accession>